<dbReference type="SUPFAM" id="SSF54593">
    <property type="entry name" value="Glyoxalase/Bleomycin resistance protein/Dihydroxybiphenyl dioxygenase"/>
    <property type="match status" value="1"/>
</dbReference>
<proteinExistence type="predicted"/>
<dbReference type="EnsemblBacteria" id="AAK22285">
    <property type="protein sequence ID" value="AAK22285"/>
    <property type="gene ID" value="CC_0298"/>
</dbReference>
<protein>
    <recommendedName>
        <fullName evidence="2">VOC domain-containing protein</fullName>
    </recommendedName>
</protein>
<feature type="domain" description="VOC" evidence="2">
    <location>
        <begin position="80"/>
        <end position="196"/>
    </location>
</feature>
<dbReference type="PROSITE" id="PS51819">
    <property type="entry name" value="VOC"/>
    <property type="match status" value="1"/>
</dbReference>
<evidence type="ECO:0000313" key="4">
    <source>
        <dbReference type="Proteomes" id="UP000001816"/>
    </source>
</evidence>
<dbReference type="eggNOG" id="COG0346">
    <property type="taxonomic scope" value="Bacteria"/>
</dbReference>
<evidence type="ECO:0000256" key="1">
    <source>
        <dbReference type="SAM" id="MobiDB-lite"/>
    </source>
</evidence>
<dbReference type="Pfam" id="PF00903">
    <property type="entry name" value="Glyoxalase"/>
    <property type="match status" value="1"/>
</dbReference>
<sequence length="197" mass="21365">MTSAAQPATIPVSKKGQGPEPTQVSPVAPLCRRTCTPPPGRDPRRDGGAIPRRWLGARVDLSMLSKPPCAAPLIKESAMRLNHLDLPVPDIAATRDFFETWLGFTHEKTLGQNGLSILRDSAGLVLVLSHLQSEGAQTWPYPFHIGFHLETEEAVSDLHRRMTEGGVVAGEACVQRGAFSFYVTAPGEILVEVAHRT</sequence>
<dbReference type="PANTHER" id="PTHR36113:SF3">
    <property type="entry name" value="SLL5075 PROTEIN"/>
    <property type="match status" value="1"/>
</dbReference>
<dbReference type="KEGG" id="ccr:CC_0298"/>
<keyword evidence="4" id="KW-1185">Reference proteome</keyword>
<accession>Q9ABD1</accession>
<gene>
    <name evidence="3" type="ordered locus">CC_0298</name>
</gene>
<name>Q9ABD1_CAUVC</name>
<reference evidence="3 4" key="1">
    <citation type="journal article" date="2001" name="Proc. Natl. Acad. Sci. U.S.A.">
        <title>Complete genome sequence of Caulobacter crescentus.</title>
        <authorList>
            <person name="Nierman W.C."/>
            <person name="Feldblyum T.V."/>
            <person name="Laub M.T."/>
            <person name="Paulsen I.T."/>
            <person name="Nelson K.E."/>
            <person name="Eisen J.A."/>
            <person name="Heidelberg J.F."/>
            <person name="Alley M.R."/>
            <person name="Ohta N."/>
            <person name="Maddock J.R."/>
            <person name="Potocka I."/>
            <person name="Nelson W.C."/>
            <person name="Newton A."/>
            <person name="Stephens C."/>
            <person name="Phadke N.D."/>
            <person name="Ely B."/>
            <person name="DeBoy R.T."/>
            <person name="Dodson R.J."/>
            <person name="Durkin A.S."/>
            <person name="Gwinn M.L."/>
            <person name="Haft D.H."/>
            <person name="Kolonay J.F."/>
            <person name="Smit J."/>
            <person name="Craven M.B."/>
            <person name="Khouri H."/>
            <person name="Shetty J."/>
            <person name="Berry K."/>
            <person name="Utterback T."/>
            <person name="Tran K."/>
            <person name="Wolf A."/>
            <person name="Vamathevan J."/>
            <person name="Ermolaeva M."/>
            <person name="White O."/>
            <person name="Salzberg S.L."/>
            <person name="Venter J.C."/>
            <person name="Shapiro L."/>
            <person name="Fraser C.M."/>
        </authorList>
    </citation>
    <scope>NUCLEOTIDE SEQUENCE [LARGE SCALE GENOMIC DNA]</scope>
    <source>
        <strain evidence="4">ATCC 19089 / CB15</strain>
    </source>
</reference>
<organism evidence="3 4">
    <name type="scientific">Caulobacter vibrioides (strain ATCC 19089 / CIP 103742 / CB 15)</name>
    <name type="common">Caulobacter crescentus</name>
    <dbReference type="NCBI Taxonomy" id="190650"/>
    <lineage>
        <taxon>Bacteria</taxon>
        <taxon>Pseudomonadati</taxon>
        <taxon>Pseudomonadota</taxon>
        <taxon>Alphaproteobacteria</taxon>
        <taxon>Caulobacterales</taxon>
        <taxon>Caulobacteraceae</taxon>
        <taxon>Caulobacter</taxon>
    </lineage>
</organism>
<dbReference type="CDD" id="cd06587">
    <property type="entry name" value="VOC"/>
    <property type="match status" value="1"/>
</dbReference>
<dbReference type="EMBL" id="AE005673">
    <property type="protein sequence ID" value="AAK22285.1"/>
    <property type="molecule type" value="Genomic_DNA"/>
</dbReference>
<dbReference type="HOGENOM" id="CLU_1381947_0_0_5"/>
<dbReference type="PIR" id="A87286">
    <property type="entry name" value="A87286"/>
</dbReference>
<evidence type="ECO:0000313" key="3">
    <source>
        <dbReference type="EMBL" id="AAK22285.1"/>
    </source>
</evidence>
<dbReference type="PATRIC" id="fig|190650.5.peg.296"/>
<dbReference type="InterPro" id="IPR004360">
    <property type="entry name" value="Glyas_Fos-R_dOase_dom"/>
</dbReference>
<dbReference type="Gene3D" id="3.10.180.10">
    <property type="entry name" value="2,3-Dihydroxybiphenyl 1,2-Dioxygenase, domain 1"/>
    <property type="match status" value="1"/>
</dbReference>
<dbReference type="InterPro" id="IPR051332">
    <property type="entry name" value="Fosfomycin_Res_Enzymes"/>
</dbReference>
<dbReference type="STRING" id="190650.CC_0298"/>
<dbReference type="InterPro" id="IPR037523">
    <property type="entry name" value="VOC_core"/>
</dbReference>
<dbReference type="SMR" id="Q9ABD1"/>
<dbReference type="AlphaFoldDB" id="Q9ABD1"/>
<feature type="region of interest" description="Disordered" evidence="1">
    <location>
        <begin position="1"/>
        <end position="50"/>
    </location>
</feature>
<evidence type="ECO:0000259" key="2">
    <source>
        <dbReference type="PROSITE" id="PS51819"/>
    </source>
</evidence>
<dbReference type="InterPro" id="IPR029068">
    <property type="entry name" value="Glyas_Bleomycin-R_OHBP_Dase"/>
</dbReference>
<dbReference type="Proteomes" id="UP000001816">
    <property type="component" value="Chromosome"/>
</dbReference>
<dbReference type="BioCyc" id="CAULO:CC0298-MONOMER"/>
<dbReference type="PANTHER" id="PTHR36113">
    <property type="entry name" value="LYASE, PUTATIVE-RELATED-RELATED"/>
    <property type="match status" value="1"/>
</dbReference>